<dbReference type="AlphaFoldDB" id="A0A1V6SMW9"/>
<sequence length="343" mass="38063">MASDRVILLSPGRSWRQESQAIGRCLRVTSLYPVTAVPCFVPNSYDQFRFMKQAAKASLQLAVNSGERPLQEIMVKLLNNIQPQVNACYASEYGQTLIKQKSEADAIRKAALNAYLTQEPAQWAKAAKEKLDSDGGGFTGPDIELLKRRRKETPTLGVMMTRISETEDELFDTIDLGRSLGKILTLKFNAHGSWKEFADRRQPDDNTRYLMALLEFPGQKSCSVDDLKDSGYLHLGLLLLYNHIRDIPTVHLESSIHIQYPDIPEEVVGTNKAAGTLKGPKMKEMEEFLKLDCGGPGLEGTKSCVVALGDPPLAIVRGMLIRVSSQVLHFRILPNDTSLLSSS</sequence>
<gene>
    <name evidence="1" type="ORF">PENFLA_c032G00665</name>
</gene>
<organism evidence="1 2">
    <name type="scientific">Penicillium flavigenum</name>
    <dbReference type="NCBI Taxonomy" id="254877"/>
    <lineage>
        <taxon>Eukaryota</taxon>
        <taxon>Fungi</taxon>
        <taxon>Dikarya</taxon>
        <taxon>Ascomycota</taxon>
        <taxon>Pezizomycotina</taxon>
        <taxon>Eurotiomycetes</taxon>
        <taxon>Eurotiomycetidae</taxon>
        <taxon>Eurotiales</taxon>
        <taxon>Aspergillaceae</taxon>
        <taxon>Penicillium</taxon>
    </lineage>
</organism>
<dbReference type="EMBL" id="MLQL01000032">
    <property type="protein sequence ID" value="OQE15412.1"/>
    <property type="molecule type" value="Genomic_DNA"/>
</dbReference>
<evidence type="ECO:0000313" key="2">
    <source>
        <dbReference type="Proteomes" id="UP000191342"/>
    </source>
</evidence>
<comment type="caution">
    <text evidence="1">The sequence shown here is derived from an EMBL/GenBank/DDBJ whole genome shotgun (WGS) entry which is preliminary data.</text>
</comment>
<protein>
    <submittedName>
        <fullName evidence="1">Uncharacterized protein</fullName>
    </submittedName>
</protein>
<dbReference type="Proteomes" id="UP000191342">
    <property type="component" value="Unassembled WGS sequence"/>
</dbReference>
<reference evidence="2" key="1">
    <citation type="journal article" date="2017" name="Nat. Microbiol.">
        <title>Global analysis of biosynthetic gene clusters reveals vast potential of secondary metabolite production in Penicillium species.</title>
        <authorList>
            <person name="Nielsen J.C."/>
            <person name="Grijseels S."/>
            <person name="Prigent S."/>
            <person name="Ji B."/>
            <person name="Dainat J."/>
            <person name="Nielsen K.F."/>
            <person name="Frisvad J.C."/>
            <person name="Workman M."/>
            <person name="Nielsen J."/>
        </authorList>
    </citation>
    <scope>NUCLEOTIDE SEQUENCE [LARGE SCALE GENOMIC DNA]</scope>
    <source>
        <strain evidence="2">IBT 14082</strain>
    </source>
</reference>
<keyword evidence="2" id="KW-1185">Reference proteome</keyword>
<proteinExistence type="predicted"/>
<name>A0A1V6SMW9_9EURO</name>
<dbReference type="STRING" id="254877.A0A1V6SMW9"/>
<dbReference type="OrthoDB" id="4367988at2759"/>
<accession>A0A1V6SMW9</accession>
<evidence type="ECO:0000313" key="1">
    <source>
        <dbReference type="EMBL" id="OQE15412.1"/>
    </source>
</evidence>